<dbReference type="Proteomes" id="UP000244803">
    <property type="component" value="Chromosome 3"/>
</dbReference>
<accession>A0A976SKM7</accession>
<dbReference type="EMBL" id="CP056066">
    <property type="protein sequence ID" value="UVC54269.1"/>
    <property type="molecule type" value="Genomic_DNA"/>
</dbReference>
<keyword evidence="3" id="KW-0285">Flavoprotein</keyword>
<gene>
    <name evidence="13" type="ORF">MACJ_003806</name>
</gene>
<dbReference type="PANTHER" id="PTHR43706:SF47">
    <property type="entry name" value="EXTERNAL NADH-UBIQUINONE OXIDOREDUCTASE 1, MITOCHONDRIAL-RELATED"/>
    <property type="match status" value="1"/>
</dbReference>
<evidence type="ECO:0000256" key="4">
    <source>
        <dbReference type="ARBA" id="ARBA00022827"/>
    </source>
</evidence>
<dbReference type="InterPro" id="IPR054585">
    <property type="entry name" value="NDH2-like_C"/>
</dbReference>
<evidence type="ECO:0000256" key="1">
    <source>
        <dbReference type="ARBA" id="ARBA00005272"/>
    </source>
</evidence>
<dbReference type="InterPro" id="IPR036188">
    <property type="entry name" value="FAD/NAD-bd_sf"/>
</dbReference>
<dbReference type="SUPFAM" id="SSF51905">
    <property type="entry name" value="FAD/NAD(P)-binding domain"/>
    <property type="match status" value="2"/>
</dbReference>
<keyword evidence="4" id="KW-0274">FAD</keyword>
<dbReference type="Pfam" id="PF22366">
    <property type="entry name" value="NDH2_C"/>
    <property type="match status" value="1"/>
</dbReference>
<feature type="transmembrane region" description="Helical" evidence="10">
    <location>
        <begin position="510"/>
        <end position="530"/>
    </location>
</feature>
<dbReference type="InterPro" id="IPR045024">
    <property type="entry name" value="NDH-2"/>
</dbReference>
<evidence type="ECO:0000313" key="13">
    <source>
        <dbReference type="EMBL" id="UVC54269.1"/>
    </source>
</evidence>
<sequence>MMLKSSLFFNYFWQSSSKNINITQRIHSLKYHSRGYSSATPNTHSRPRVVVLGSGWSSIFFVKYLNPKQFDLTVVSPRNYFTFTPLLPKIMSGMANSNTASEPFLTFMKKRFKHNSTFVHANCVDVDTKSNSVTCAPVDGTNTLFSLNYDYLVIGVGSKTNSFGIRGVEKYAFFLKEVEHAEKVFQRVLDNFITASLPFVSDEERRRLLHFVVVGGGPTGVESAGELSVLMNDYLSKVYPQLRQFVKVSIVEGGKRLLPTLSAESSEYVSRVFDRDKVNMYFGKVVCEVKENSCVLKELATGQTEEIKCGLVLWASGLKETELVSKLQKKLNMPDNSRALLVDQYLRLHGTDNVFCLGDCCRLTPTRLSDNLEAVLNVTGSPTLDALLKNRPMLAKDYPQVRRTKWKFKEEKFKSAVAEIMAKSEAGGGGGGPGAETRETFLEILKHIDNTYAPPFPTAQNAKQEAIYLAKMLNNGSLLGGGIAKAGFGEHWKGTLASLGGYRVVMNSPLINMNGGLLPFFFWNSIYLILFTSFKMRTLFIFDLVMSFFANRHIISKSYRN</sequence>
<evidence type="ECO:0000256" key="7">
    <source>
        <dbReference type="ARBA" id="ARBA00023027"/>
    </source>
</evidence>
<evidence type="ECO:0000256" key="3">
    <source>
        <dbReference type="ARBA" id="ARBA00022630"/>
    </source>
</evidence>
<keyword evidence="10" id="KW-0472">Membrane</keyword>
<keyword evidence="7" id="KW-0520">NAD</keyword>
<evidence type="ECO:0000259" key="11">
    <source>
        <dbReference type="Pfam" id="PF07992"/>
    </source>
</evidence>
<dbReference type="Pfam" id="PF07992">
    <property type="entry name" value="Pyr_redox_2"/>
    <property type="match status" value="1"/>
</dbReference>
<comment type="similarity">
    <text evidence="1">Belongs to the NADH dehydrogenase family.</text>
</comment>
<evidence type="ECO:0000256" key="8">
    <source>
        <dbReference type="ARBA" id="ARBA00047599"/>
    </source>
</evidence>
<evidence type="ECO:0000256" key="2">
    <source>
        <dbReference type="ARBA" id="ARBA00012637"/>
    </source>
</evidence>
<evidence type="ECO:0000256" key="10">
    <source>
        <dbReference type="SAM" id="Phobius"/>
    </source>
</evidence>
<evidence type="ECO:0000313" key="14">
    <source>
        <dbReference type="Proteomes" id="UP000244803"/>
    </source>
</evidence>
<comment type="catalytic activity">
    <reaction evidence="8">
        <text>a quinone + NADH + H(+) = a quinol + NAD(+)</text>
        <dbReference type="Rhea" id="RHEA:46160"/>
        <dbReference type="ChEBI" id="CHEBI:15378"/>
        <dbReference type="ChEBI" id="CHEBI:24646"/>
        <dbReference type="ChEBI" id="CHEBI:57540"/>
        <dbReference type="ChEBI" id="CHEBI:57945"/>
        <dbReference type="ChEBI" id="CHEBI:132124"/>
        <dbReference type="EC" id="1.6.5.9"/>
    </reaction>
</comment>
<dbReference type="Gene3D" id="3.50.50.100">
    <property type="match status" value="2"/>
</dbReference>
<feature type="domain" description="External alternative NADH-ubiquinone oxidoreductase-like C-terminal" evidence="12">
    <location>
        <begin position="492"/>
        <end position="553"/>
    </location>
</feature>
<evidence type="ECO:0000256" key="9">
    <source>
        <dbReference type="ARBA" id="ARBA00049010"/>
    </source>
</evidence>
<protein>
    <recommendedName>
        <fullName evidence="2">NADH:ubiquinone reductase (non-electrogenic)</fullName>
        <ecNumber evidence="2">1.6.5.9</ecNumber>
    </recommendedName>
</protein>
<keyword evidence="5" id="KW-0809">Transit peptide</keyword>
<evidence type="ECO:0000256" key="6">
    <source>
        <dbReference type="ARBA" id="ARBA00023002"/>
    </source>
</evidence>
<organism evidence="13 14">
    <name type="scientific">Theileria orientalis</name>
    <dbReference type="NCBI Taxonomy" id="68886"/>
    <lineage>
        <taxon>Eukaryota</taxon>
        <taxon>Sar</taxon>
        <taxon>Alveolata</taxon>
        <taxon>Apicomplexa</taxon>
        <taxon>Aconoidasida</taxon>
        <taxon>Piroplasmida</taxon>
        <taxon>Theileriidae</taxon>
        <taxon>Theileria</taxon>
    </lineage>
</organism>
<dbReference type="GO" id="GO:0050136">
    <property type="term" value="F:NADH dehydrogenase (quinone) (non-electrogenic) activity"/>
    <property type="evidence" value="ECO:0007669"/>
    <property type="project" value="UniProtKB-EC"/>
</dbReference>
<dbReference type="AlphaFoldDB" id="A0A976SKM7"/>
<evidence type="ECO:0000259" key="12">
    <source>
        <dbReference type="Pfam" id="PF22366"/>
    </source>
</evidence>
<comment type="catalytic activity">
    <reaction evidence="9">
        <text>a ubiquinone + NADH + H(+) = a ubiquinol + NAD(+)</text>
        <dbReference type="Rhea" id="RHEA:23152"/>
        <dbReference type="Rhea" id="RHEA-COMP:9565"/>
        <dbReference type="Rhea" id="RHEA-COMP:9566"/>
        <dbReference type="ChEBI" id="CHEBI:15378"/>
        <dbReference type="ChEBI" id="CHEBI:16389"/>
        <dbReference type="ChEBI" id="CHEBI:17976"/>
        <dbReference type="ChEBI" id="CHEBI:57540"/>
        <dbReference type="ChEBI" id="CHEBI:57945"/>
    </reaction>
</comment>
<evidence type="ECO:0000256" key="5">
    <source>
        <dbReference type="ARBA" id="ARBA00022946"/>
    </source>
</evidence>
<proteinExistence type="inferred from homology"/>
<feature type="domain" description="FAD/NAD(P)-binding" evidence="11">
    <location>
        <begin position="48"/>
        <end position="365"/>
    </location>
</feature>
<keyword evidence="6" id="KW-0560">Oxidoreductase</keyword>
<dbReference type="EC" id="1.6.5.9" evidence="2"/>
<name>A0A976SKM7_THEOR</name>
<dbReference type="GO" id="GO:0005739">
    <property type="term" value="C:mitochondrion"/>
    <property type="evidence" value="ECO:0007669"/>
    <property type="project" value="TreeGrafter"/>
</dbReference>
<dbReference type="InterPro" id="IPR023753">
    <property type="entry name" value="FAD/NAD-binding_dom"/>
</dbReference>
<keyword evidence="10" id="KW-1133">Transmembrane helix</keyword>
<dbReference type="PANTHER" id="PTHR43706">
    <property type="entry name" value="NADH DEHYDROGENASE"/>
    <property type="match status" value="1"/>
</dbReference>
<keyword evidence="10" id="KW-0812">Transmembrane</keyword>
<reference evidence="13" key="1">
    <citation type="submission" date="2022-07" db="EMBL/GenBank/DDBJ databases">
        <title>Evaluation of T. orientalis genome assembly methods using nanopore sequencing and analysis of variation between genomes.</title>
        <authorList>
            <person name="Yam J."/>
            <person name="Micallef M.L."/>
            <person name="Liu M."/>
            <person name="Djordjevic S.P."/>
            <person name="Bogema D.R."/>
            <person name="Jenkins C."/>
        </authorList>
    </citation>
    <scope>NUCLEOTIDE SEQUENCE</scope>
    <source>
        <strain evidence="13">Fish Creek</strain>
    </source>
</reference>